<dbReference type="EMBL" id="GBRH01206361">
    <property type="protein sequence ID" value="JAD91534.1"/>
    <property type="molecule type" value="Transcribed_RNA"/>
</dbReference>
<accession>A0A0A9DSH1</accession>
<sequence length="76" mass="7790">MGLPQVPAIKEGGPTTLSAPVISPRFSGSGTCDSGKLPAGTSSSRALPCPSICDIKRKSAFDASNGFGSHFRQSCY</sequence>
<protein>
    <submittedName>
        <fullName evidence="2">Uncharacterized protein</fullName>
    </submittedName>
</protein>
<dbReference type="AlphaFoldDB" id="A0A0A9DSH1"/>
<name>A0A0A9DSH1_ARUDO</name>
<feature type="region of interest" description="Disordered" evidence="1">
    <location>
        <begin position="1"/>
        <end position="21"/>
    </location>
</feature>
<proteinExistence type="predicted"/>
<organism evidence="2">
    <name type="scientific">Arundo donax</name>
    <name type="common">Giant reed</name>
    <name type="synonym">Donax arundinaceus</name>
    <dbReference type="NCBI Taxonomy" id="35708"/>
    <lineage>
        <taxon>Eukaryota</taxon>
        <taxon>Viridiplantae</taxon>
        <taxon>Streptophyta</taxon>
        <taxon>Embryophyta</taxon>
        <taxon>Tracheophyta</taxon>
        <taxon>Spermatophyta</taxon>
        <taxon>Magnoliopsida</taxon>
        <taxon>Liliopsida</taxon>
        <taxon>Poales</taxon>
        <taxon>Poaceae</taxon>
        <taxon>PACMAD clade</taxon>
        <taxon>Arundinoideae</taxon>
        <taxon>Arundineae</taxon>
        <taxon>Arundo</taxon>
    </lineage>
</organism>
<evidence type="ECO:0000313" key="2">
    <source>
        <dbReference type="EMBL" id="JAD91534.1"/>
    </source>
</evidence>
<evidence type="ECO:0000256" key="1">
    <source>
        <dbReference type="SAM" id="MobiDB-lite"/>
    </source>
</evidence>
<reference evidence="2" key="1">
    <citation type="submission" date="2014-09" db="EMBL/GenBank/DDBJ databases">
        <authorList>
            <person name="Magalhaes I.L.F."/>
            <person name="Oliveira U."/>
            <person name="Santos F.R."/>
            <person name="Vidigal T.H.D.A."/>
            <person name="Brescovit A.D."/>
            <person name="Santos A.J."/>
        </authorList>
    </citation>
    <scope>NUCLEOTIDE SEQUENCE</scope>
    <source>
        <tissue evidence="2">Shoot tissue taken approximately 20 cm above the soil surface</tissue>
    </source>
</reference>
<reference evidence="2" key="2">
    <citation type="journal article" date="2015" name="Data Brief">
        <title>Shoot transcriptome of the giant reed, Arundo donax.</title>
        <authorList>
            <person name="Barrero R.A."/>
            <person name="Guerrero F.D."/>
            <person name="Moolhuijzen P."/>
            <person name="Goolsby J.A."/>
            <person name="Tidwell J."/>
            <person name="Bellgard S.E."/>
            <person name="Bellgard M.I."/>
        </authorList>
    </citation>
    <scope>NUCLEOTIDE SEQUENCE</scope>
    <source>
        <tissue evidence="2">Shoot tissue taken approximately 20 cm above the soil surface</tissue>
    </source>
</reference>